<evidence type="ECO:0000313" key="9">
    <source>
        <dbReference type="Proteomes" id="UP000887574"/>
    </source>
</evidence>
<comment type="pathway">
    <text evidence="2">Protein modification; eIF5A hypusination.</text>
</comment>
<keyword evidence="9" id="KW-1185">Reference proteome</keyword>
<name>A0A915CL44_9BILA</name>
<dbReference type="AlphaFoldDB" id="A0A915CL44"/>
<dbReference type="SUPFAM" id="SSF52467">
    <property type="entry name" value="DHS-like NAD/FAD-binding domain"/>
    <property type="match status" value="1"/>
</dbReference>
<evidence type="ECO:0000256" key="6">
    <source>
        <dbReference type="ARBA" id="ARBA00023027"/>
    </source>
</evidence>
<dbReference type="Gene3D" id="3.40.910.10">
    <property type="entry name" value="Deoxyhypusine synthase"/>
    <property type="match status" value="2"/>
</dbReference>
<keyword evidence="7" id="KW-0386">Hypusine biosynthesis</keyword>
<comment type="function">
    <text evidence="8">Catalyzes the NAD-dependent oxidative cleavage of spermidine and the subsequent transfer of the butylamine moiety of spermidine to the epsilon-amino group of a critical lysine residue of the eIF-5A precursor protein to form the intermediate deoxyhypusine residue. This is the first step of the post-translational modification of that lysine into an unusual amino acid residue named hypusine. Hypusination is unique to mature eIF-5A factor and is essential for its function.</text>
</comment>
<dbReference type="WBParaSite" id="jg10288">
    <property type="protein sequence ID" value="jg10288"/>
    <property type="gene ID" value="jg10288"/>
</dbReference>
<dbReference type="InterPro" id="IPR002773">
    <property type="entry name" value="Deoxyhypusine_synthase"/>
</dbReference>
<dbReference type="GO" id="GO:0034038">
    <property type="term" value="F:deoxyhypusine synthase activity"/>
    <property type="evidence" value="ECO:0007669"/>
    <property type="project" value="UniProtKB-EC"/>
</dbReference>
<dbReference type="Pfam" id="PF01916">
    <property type="entry name" value="DS"/>
    <property type="match status" value="2"/>
</dbReference>
<dbReference type="GO" id="GO:0005737">
    <property type="term" value="C:cytoplasm"/>
    <property type="evidence" value="ECO:0007669"/>
    <property type="project" value="TreeGrafter"/>
</dbReference>
<evidence type="ECO:0000256" key="8">
    <source>
        <dbReference type="ARBA" id="ARBA00056884"/>
    </source>
</evidence>
<sequence length="360" mass="40337">MPTSSYTLICSSSHLLQIEGDPAIRESTPEINMNKSQSNDLLKAKQSVLIKSDAVEEGVAEVRGYDFNQGINFEKLFDSYGTTGIQATHMAMIIEEINKMISERERVFLADESIEPCFPYPIARKKKALTLFLGYTSNLVTSGLREIFRFLAQHNLVDCIVTSAGGVEEDIIKCLKATYIGNFKMCGAKLREKGLNRAGNMLIPNDNYCAFEEWLMPILDECLREQQIAIDPVCWTPSKLIHRLGKEISNEDSICYWAFKNNIPSWIRLDIVEDLRHINTMAVKSLKTGVIILGGGFVKHHINNANLMRNGSDYTVYINTGQEFDGSDSGAEPDEALVADATLVFPIIVARTFAKRLHSR</sequence>
<dbReference type="PANTHER" id="PTHR11703:SF0">
    <property type="entry name" value="DEOXYHYPUSINE SYNTHASE"/>
    <property type="match status" value="1"/>
</dbReference>
<dbReference type="InterPro" id="IPR036982">
    <property type="entry name" value="Deoxyhypusine_synthase_sf"/>
</dbReference>
<comment type="similarity">
    <text evidence="3">Belongs to the deoxyhypusine synthase family.</text>
</comment>
<dbReference type="FunFam" id="3.40.910.10:FF:000010">
    <property type="entry name" value="Deoxyhypusine synthase"/>
    <property type="match status" value="1"/>
</dbReference>
<dbReference type="InterPro" id="IPR029035">
    <property type="entry name" value="DHS-like_NAD/FAD-binding_dom"/>
</dbReference>
<evidence type="ECO:0000313" key="10">
    <source>
        <dbReference type="WBParaSite" id="jg10288"/>
    </source>
</evidence>
<keyword evidence="6" id="KW-0520">NAD</keyword>
<proteinExistence type="inferred from homology"/>
<comment type="catalytic activity">
    <reaction evidence="1">
        <text>[eIF5A protein]-L-lysine + spermidine = [eIF5A protein]-deoxyhypusine + propane-1,3-diamine</text>
        <dbReference type="Rhea" id="RHEA:33299"/>
        <dbReference type="Rhea" id="RHEA-COMP:10143"/>
        <dbReference type="Rhea" id="RHEA-COMP:10144"/>
        <dbReference type="ChEBI" id="CHEBI:29969"/>
        <dbReference type="ChEBI" id="CHEBI:57484"/>
        <dbReference type="ChEBI" id="CHEBI:57834"/>
        <dbReference type="ChEBI" id="CHEBI:82657"/>
        <dbReference type="EC" id="2.5.1.46"/>
    </reaction>
</comment>
<dbReference type="EC" id="2.5.1.46" evidence="4"/>
<evidence type="ECO:0000256" key="1">
    <source>
        <dbReference type="ARBA" id="ARBA00000952"/>
    </source>
</evidence>
<evidence type="ECO:0000256" key="3">
    <source>
        <dbReference type="ARBA" id="ARBA00009892"/>
    </source>
</evidence>
<organism evidence="9 10">
    <name type="scientific">Ditylenchus dipsaci</name>
    <dbReference type="NCBI Taxonomy" id="166011"/>
    <lineage>
        <taxon>Eukaryota</taxon>
        <taxon>Metazoa</taxon>
        <taxon>Ecdysozoa</taxon>
        <taxon>Nematoda</taxon>
        <taxon>Chromadorea</taxon>
        <taxon>Rhabditida</taxon>
        <taxon>Tylenchina</taxon>
        <taxon>Tylenchomorpha</taxon>
        <taxon>Sphaerularioidea</taxon>
        <taxon>Anguinidae</taxon>
        <taxon>Anguininae</taxon>
        <taxon>Ditylenchus</taxon>
    </lineage>
</organism>
<evidence type="ECO:0000256" key="5">
    <source>
        <dbReference type="ARBA" id="ARBA00020607"/>
    </source>
</evidence>
<evidence type="ECO:0000256" key="7">
    <source>
        <dbReference type="ARBA" id="ARBA00023256"/>
    </source>
</evidence>
<evidence type="ECO:0000256" key="2">
    <source>
        <dbReference type="ARBA" id="ARBA00005041"/>
    </source>
</evidence>
<accession>A0A915CL44</accession>
<reference evidence="10" key="1">
    <citation type="submission" date="2022-11" db="UniProtKB">
        <authorList>
            <consortium name="WormBaseParasite"/>
        </authorList>
    </citation>
    <scope>IDENTIFICATION</scope>
</reference>
<protein>
    <recommendedName>
        <fullName evidence="5">Deoxyhypusine synthase</fullName>
        <ecNumber evidence="4">2.5.1.46</ecNumber>
    </recommendedName>
</protein>
<evidence type="ECO:0000256" key="4">
    <source>
        <dbReference type="ARBA" id="ARBA00012683"/>
    </source>
</evidence>
<dbReference type="PANTHER" id="PTHR11703">
    <property type="entry name" value="DEOXYHYPUSINE SYNTHASE"/>
    <property type="match status" value="1"/>
</dbReference>
<dbReference type="Proteomes" id="UP000887574">
    <property type="component" value="Unplaced"/>
</dbReference>